<reference evidence="1" key="1">
    <citation type="submission" date="2014-09" db="EMBL/GenBank/DDBJ databases">
        <authorList>
            <person name="Magalhaes I.L.F."/>
            <person name="Oliveira U."/>
            <person name="Santos F.R."/>
            <person name="Vidigal T.H.D.A."/>
            <person name="Brescovit A.D."/>
            <person name="Santos A.J."/>
        </authorList>
    </citation>
    <scope>NUCLEOTIDE SEQUENCE</scope>
    <source>
        <tissue evidence="1">Shoot tissue taken approximately 20 cm above the soil surface</tissue>
    </source>
</reference>
<proteinExistence type="predicted"/>
<sequence>MVIDLGTLEMEAYINLLQLS</sequence>
<accession>A0A0A9H280</accession>
<organism evidence="1">
    <name type="scientific">Arundo donax</name>
    <name type="common">Giant reed</name>
    <name type="synonym">Donax arundinaceus</name>
    <dbReference type="NCBI Taxonomy" id="35708"/>
    <lineage>
        <taxon>Eukaryota</taxon>
        <taxon>Viridiplantae</taxon>
        <taxon>Streptophyta</taxon>
        <taxon>Embryophyta</taxon>
        <taxon>Tracheophyta</taxon>
        <taxon>Spermatophyta</taxon>
        <taxon>Magnoliopsida</taxon>
        <taxon>Liliopsida</taxon>
        <taxon>Poales</taxon>
        <taxon>Poaceae</taxon>
        <taxon>PACMAD clade</taxon>
        <taxon>Arundinoideae</taxon>
        <taxon>Arundineae</taxon>
        <taxon>Arundo</taxon>
    </lineage>
</organism>
<dbReference type="AlphaFoldDB" id="A0A0A9H280"/>
<reference evidence="1" key="2">
    <citation type="journal article" date="2015" name="Data Brief">
        <title>Shoot transcriptome of the giant reed, Arundo donax.</title>
        <authorList>
            <person name="Barrero R.A."/>
            <person name="Guerrero F.D."/>
            <person name="Moolhuijzen P."/>
            <person name="Goolsby J.A."/>
            <person name="Tidwell J."/>
            <person name="Bellgard S.E."/>
            <person name="Bellgard M.I."/>
        </authorList>
    </citation>
    <scope>NUCLEOTIDE SEQUENCE</scope>
    <source>
        <tissue evidence="1">Shoot tissue taken approximately 20 cm above the soil surface</tissue>
    </source>
</reference>
<protein>
    <submittedName>
        <fullName evidence="1">Uncharacterized protein</fullName>
    </submittedName>
</protein>
<name>A0A0A9H280_ARUDO</name>
<dbReference type="EMBL" id="GBRH01167992">
    <property type="protein sequence ID" value="JAE29904.1"/>
    <property type="molecule type" value="Transcribed_RNA"/>
</dbReference>
<evidence type="ECO:0000313" key="1">
    <source>
        <dbReference type="EMBL" id="JAE29904.1"/>
    </source>
</evidence>